<protein>
    <submittedName>
        <fullName evidence="2">Uncharacterized protein</fullName>
    </submittedName>
</protein>
<dbReference type="Pfam" id="PF07541">
    <property type="entry name" value="EIF_2_alpha"/>
    <property type="match status" value="1"/>
</dbReference>
<organism evidence="2">
    <name type="scientific">Edafosvirus sp</name>
    <dbReference type="NCBI Taxonomy" id="2487765"/>
    <lineage>
        <taxon>Viruses</taxon>
        <taxon>Varidnaviria</taxon>
        <taxon>Bamfordvirae</taxon>
        <taxon>Nucleocytoviricota</taxon>
        <taxon>Megaviricetes</taxon>
        <taxon>Imitervirales</taxon>
        <taxon>Mimiviridae</taxon>
        <taxon>Klosneuvirinae</taxon>
    </lineage>
</organism>
<dbReference type="Gene3D" id="3.30.70.1130">
    <property type="entry name" value="EIF_2_alpha"/>
    <property type="match status" value="1"/>
</dbReference>
<dbReference type="GO" id="GO:0003723">
    <property type="term" value="F:RNA binding"/>
    <property type="evidence" value="ECO:0007669"/>
    <property type="project" value="InterPro"/>
</dbReference>
<evidence type="ECO:0000313" key="2">
    <source>
        <dbReference type="EMBL" id="AYV78916.1"/>
    </source>
</evidence>
<feature type="non-terminal residue" evidence="2">
    <location>
        <position position="1"/>
    </location>
</feature>
<reference evidence="2" key="1">
    <citation type="submission" date="2018-10" db="EMBL/GenBank/DDBJ databases">
        <title>Hidden diversity of soil giant viruses.</title>
        <authorList>
            <person name="Schulz F."/>
            <person name="Alteio L."/>
            <person name="Goudeau D."/>
            <person name="Ryan E.M."/>
            <person name="Malmstrom R.R."/>
            <person name="Blanchard J."/>
            <person name="Woyke T."/>
        </authorList>
    </citation>
    <scope>NUCLEOTIDE SEQUENCE</scope>
    <source>
        <strain evidence="2">EDV1</strain>
    </source>
</reference>
<keyword evidence="1" id="KW-0648">Protein biosynthesis</keyword>
<name>A0A3G4ZVK9_9VIRU</name>
<dbReference type="EMBL" id="MK072114">
    <property type="protein sequence ID" value="AYV78916.1"/>
    <property type="molecule type" value="Genomic_DNA"/>
</dbReference>
<dbReference type="InterPro" id="IPR024055">
    <property type="entry name" value="TIF2_asu_C"/>
</dbReference>
<proteinExistence type="predicted"/>
<dbReference type="InterPro" id="IPR011488">
    <property type="entry name" value="TIF_2_asu"/>
</dbReference>
<evidence type="ECO:0000256" key="1">
    <source>
        <dbReference type="ARBA" id="ARBA00022917"/>
    </source>
</evidence>
<accession>A0A3G4ZVK9</accession>
<sequence length="156" mass="17958">PIYDKINSENTIKSIYENILLNPQSLFHENIDESVFPKEFVESVIENIKSRVVLTSVQIHGEISVKLINNGGIHTLKKIFDEKMEGVNFEIMAPPIYRIVVDNIRIADAIINLEKMALVIKENCDKYKALFTNYKTHKVVRESDIRLETLKGKRAD</sequence>
<gene>
    <name evidence="2" type="ORF">Edafosvirus49_2</name>
</gene>
<dbReference type="SUPFAM" id="SSF110993">
    <property type="entry name" value="eIF-2-alpha, C-terminal domain"/>
    <property type="match status" value="1"/>
</dbReference>